<feature type="transmembrane region" description="Helical" evidence="1">
    <location>
        <begin position="15"/>
        <end position="39"/>
    </location>
</feature>
<evidence type="ECO:0000313" key="3">
    <source>
        <dbReference type="Proteomes" id="UP000320386"/>
    </source>
</evidence>
<evidence type="ECO:0008006" key="4">
    <source>
        <dbReference type="Google" id="ProtNLM"/>
    </source>
</evidence>
<evidence type="ECO:0000256" key="1">
    <source>
        <dbReference type="SAM" id="Phobius"/>
    </source>
</evidence>
<accession>A0A518BUF0</accession>
<dbReference type="InterPro" id="IPR012902">
    <property type="entry name" value="N_methyl_site"/>
</dbReference>
<protein>
    <recommendedName>
        <fullName evidence="4">Prepilin-type N-terminal cleavage/methylation domain-containing protein</fullName>
    </recommendedName>
</protein>
<dbReference type="Pfam" id="PF07963">
    <property type="entry name" value="N_methyl"/>
    <property type="match status" value="1"/>
</dbReference>
<keyword evidence="1" id="KW-0472">Membrane</keyword>
<gene>
    <name evidence="2" type="ORF">Pan265_04380</name>
</gene>
<proteinExistence type="predicted"/>
<evidence type="ECO:0000313" key="2">
    <source>
        <dbReference type="EMBL" id="QDU70610.1"/>
    </source>
</evidence>
<sequence>MNSTPSTSCSPPTRAGLTLIEVVAALAILGTILATMVMAKSYHTRQLANADKQSRAVTLTDNLIAAWWTDEKGIPIGAAGTFPTEPEFIWQTQIVRNDPVQDLGARVVRIIVAEKSDTDLVTEDDERVRIVVDLVVPDPRVRRIMEEHRRNVEQARAAGGAS</sequence>
<dbReference type="Proteomes" id="UP000320386">
    <property type="component" value="Chromosome"/>
</dbReference>
<keyword evidence="3" id="KW-1185">Reference proteome</keyword>
<organism evidence="2 3">
    <name type="scientific">Mucisphaera calidilacus</name>
    <dbReference type="NCBI Taxonomy" id="2527982"/>
    <lineage>
        <taxon>Bacteria</taxon>
        <taxon>Pseudomonadati</taxon>
        <taxon>Planctomycetota</taxon>
        <taxon>Phycisphaerae</taxon>
        <taxon>Phycisphaerales</taxon>
        <taxon>Phycisphaeraceae</taxon>
        <taxon>Mucisphaera</taxon>
    </lineage>
</organism>
<dbReference type="KEGG" id="mcad:Pan265_04380"/>
<keyword evidence="1" id="KW-0812">Transmembrane</keyword>
<keyword evidence="1" id="KW-1133">Transmembrane helix</keyword>
<name>A0A518BUF0_9BACT</name>
<dbReference type="RefSeq" id="WP_145444771.1">
    <property type="nucleotide sequence ID" value="NZ_CP036280.1"/>
</dbReference>
<dbReference type="PROSITE" id="PS00409">
    <property type="entry name" value="PROKAR_NTER_METHYL"/>
    <property type="match status" value="1"/>
</dbReference>
<dbReference type="AlphaFoldDB" id="A0A518BUF0"/>
<dbReference type="NCBIfam" id="TIGR02532">
    <property type="entry name" value="IV_pilin_GFxxxE"/>
    <property type="match status" value="1"/>
</dbReference>
<reference evidence="2 3" key="1">
    <citation type="submission" date="2019-02" db="EMBL/GenBank/DDBJ databases">
        <title>Deep-cultivation of Planctomycetes and their phenomic and genomic characterization uncovers novel biology.</title>
        <authorList>
            <person name="Wiegand S."/>
            <person name="Jogler M."/>
            <person name="Boedeker C."/>
            <person name="Pinto D."/>
            <person name="Vollmers J."/>
            <person name="Rivas-Marin E."/>
            <person name="Kohn T."/>
            <person name="Peeters S.H."/>
            <person name="Heuer A."/>
            <person name="Rast P."/>
            <person name="Oberbeckmann S."/>
            <person name="Bunk B."/>
            <person name="Jeske O."/>
            <person name="Meyerdierks A."/>
            <person name="Storesund J.E."/>
            <person name="Kallscheuer N."/>
            <person name="Luecker S."/>
            <person name="Lage O.M."/>
            <person name="Pohl T."/>
            <person name="Merkel B.J."/>
            <person name="Hornburger P."/>
            <person name="Mueller R.-W."/>
            <person name="Bruemmer F."/>
            <person name="Labrenz M."/>
            <person name="Spormann A.M."/>
            <person name="Op den Camp H."/>
            <person name="Overmann J."/>
            <person name="Amann R."/>
            <person name="Jetten M.S.M."/>
            <person name="Mascher T."/>
            <person name="Medema M.H."/>
            <person name="Devos D.P."/>
            <person name="Kaster A.-K."/>
            <person name="Ovreas L."/>
            <person name="Rohde M."/>
            <person name="Galperin M.Y."/>
            <person name="Jogler C."/>
        </authorList>
    </citation>
    <scope>NUCLEOTIDE SEQUENCE [LARGE SCALE GENOMIC DNA]</scope>
    <source>
        <strain evidence="2 3">Pan265</strain>
    </source>
</reference>
<dbReference type="EMBL" id="CP036280">
    <property type="protein sequence ID" value="QDU70610.1"/>
    <property type="molecule type" value="Genomic_DNA"/>
</dbReference>